<reference evidence="2 3" key="1">
    <citation type="submission" date="2017-10" db="EMBL/GenBank/DDBJ databases">
        <title>Whole genome sequencing of members of genus Pseudoxanthomonas.</title>
        <authorList>
            <person name="Kumar S."/>
            <person name="Bansal K."/>
            <person name="Kaur A."/>
            <person name="Patil P."/>
            <person name="Sharma S."/>
            <person name="Patil P.B."/>
        </authorList>
    </citation>
    <scope>NUCLEOTIDE SEQUENCE [LARGE SCALE GENOMIC DNA]</scope>
    <source>
        <strain evidence="2 3">DSM 17801</strain>
    </source>
</reference>
<dbReference type="RefSeq" id="WP_162411298.1">
    <property type="nucleotide sequence ID" value="NZ_CP093331.1"/>
</dbReference>
<dbReference type="PANTHER" id="PTHR37811">
    <property type="entry name" value="BLL5343 PROTEIN"/>
    <property type="match status" value="1"/>
</dbReference>
<evidence type="ECO:0000313" key="2">
    <source>
        <dbReference type="EMBL" id="KAF1692419.1"/>
    </source>
</evidence>
<proteinExistence type="predicted"/>
<evidence type="ECO:0000259" key="1">
    <source>
        <dbReference type="PROSITE" id="PS51725"/>
    </source>
</evidence>
<comment type="caution">
    <text evidence="2">The sequence shown here is derived from an EMBL/GenBank/DDBJ whole genome shotgun (WGS) entry which is preliminary data.</text>
</comment>
<protein>
    <recommendedName>
        <fullName evidence="1">ABM domain-containing protein</fullName>
    </recommendedName>
</protein>
<dbReference type="InterPro" id="IPR007138">
    <property type="entry name" value="ABM_dom"/>
</dbReference>
<evidence type="ECO:0000313" key="3">
    <source>
        <dbReference type="Proteomes" id="UP000788419"/>
    </source>
</evidence>
<dbReference type="PANTHER" id="PTHR37811:SF2">
    <property type="entry name" value="ABM DOMAIN-CONTAINING PROTEIN"/>
    <property type="match status" value="1"/>
</dbReference>
<dbReference type="InterPro" id="IPR052936">
    <property type="entry name" value="Jasmonate_Hydroxylase-like"/>
</dbReference>
<dbReference type="Proteomes" id="UP000788419">
    <property type="component" value="Unassembled WGS sequence"/>
</dbReference>
<gene>
    <name evidence="2" type="ORF">CSC65_14415</name>
</gene>
<organism evidence="2 3">
    <name type="scientific">Pseudoxanthomonas daejeonensis</name>
    <dbReference type="NCBI Taxonomy" id="266062"/>
    <lineage>
        <taxon>Bacteria</taxon>
        <taxon>Pseudomonadati</taxon>
        <taxon>Pseudomonadota</taxon>
        <taxon>Gammaproteobacteria</taxon>
        <taxon>Lysobacterales</taxon>
        <taxon>Lysobacteraceae</taxon>
        <taxon>Pseudoxanthomonas</taxon>
    </lineage>
</organism>
<feature type="domain" description="ABM" evidence="1">
    <location>
        <begin position="14"/>
        <end position="101"/>
    </location>
</feature>
<accession>A0ABQ6Z4U7</accession>
<dbReference type="SUPFAM" id="SSF54909">
    <property type="entry name" value="Dimeric alpha+beta barrel"/>
    <property type="match status" value="1"/>
</dbReference>
<keyword evidence="3" id="KW-1185">Reference proteome</keyword>
<sequence length="113" mass="12536">MSDTGFARLPAPPYYAVVFSSRRNDADPEGYAAAADRMLELARQQPGFLGVESARDAGGFGITVSYWESEAAIRAWRQHAEHAEVRRHGRTHWYAHYELRVARVERASGSAGG</sequence>
<dbReference type="PROSITE" id="PS51725">
    <property type="entry name" value="ABM"/>
    <property type="match status" value="1"/>
</dbReference>
<dbReference type="EMBL" id="PDWN01000016">
    <property type="protein sequence ID" value="KAF1692419.1"/>
    <property type="molecule type" value="Genomic_DNA"/>
</dbReference>
<dbReference type="Gene3D" id="3.30.70.100">
    <property type="match status" value="1"/>
</dbReference>
<dbReference type="InterPro" id="IPR011008">
    <property type="entry name" value="Dimeric_a/b-barrel"/>
</dbReference>
<name>A0ABQ6Z4U7_9GAMM</name>
<dbReference type="Pfam" id="PF03992">
    <property type="entry name" value="ABM"/>
    <property type="match status" value="1"/>
</dbReference>